<dbReference type="GO" id="GO:0003677">
    <property type="term" value="F:DNA binding"/>
    <property type="evidence" value="ECO:0007669"/>
    <property type="project" value="UniProtKB-KW"/>
</dbReference>
<keyword evidence="10" id="KW-0378">Hydrolase</keyword>
<evidence type="ECO:0000256" key="1">
    <source>
        <dbReference type="ARBA" id="ARBA00001936"/>
    </source>
</evidence>
<organism evidence="16">
    <name type="scientific">Golden silk orbweaver associated circular virus 1</name>
    <dbReference type="NCBI Taxonomy" id="2293292"/>
    <lineage>
        <taxon>Viruses</taxon>
        <taxon>Circularisvirus</taxon>
    </lineage>
</organism>
<keyword evidence="7" id="KW-0479">Metal-binding</keyword>
<dbReference type="Pfam" id="PF02407">
    <property type="entry name" value="Viral_Rep"/>
    <property type="match status" value="1"/>
</dbReference>
<dbReference type="RefSeq" id="YP_009551394.1">
    <property type="nucleotide sequence ID" value="NC_040337.1"/>
</dbReference>
<comment type="subcellular location">
    <subcellularLocation>
        <location evidence="2">Host nucleus</location>
    </subcellularLocation>
</comment>
<evidence type="ECO:0000256" key="3">
    <source>
        <dbReference type="ARBA" id="ARBA00022679"/>
    </source>
</evidence>
<evidence type="ECO:0000256" key="11">
    <source>
        <dbReference type="ARBA" id="ARBA00023124"/>
    </source>
</evidence>
<dbReference type="EMBL" id="MH545520">
    <property type="protein sequence ID" value="AXL65901.1"/>
    <property type="molecule type" value="Genomic_DNA"/>
</dbReference>
<dbReference type="Gene3D" id="3.40.1310.20">
    <property type="match status" value="1"/>
</dbReference>
<dbReference type="GO" id="GO:0042025">
    <property type="term" value="C:host cell nucleus"/>
    <property type="evidence" value="ECO:0007669"/>
    <property type="project" value="UniProtKB-SubCell"/>
</dbReference>
<evidence type="ECO:0000256" key="2">
    <source>
        <dbReference type="ARBA" id="ARBA00004147"/>
    </source>
</evidence>
<dbReference type="InterPro" id="IPR000605">
    <property type="entry name" value="Helicase_SF3_ssDNA/RNA_vir"/>
</dbReference>
<evidence type="ECO:0000259" key="15">
    <source>
        <dbReference type="PROSITE" id="PS52020"/>
    </source>
</evidence>
<comment type="cofactor">
    <cofactor evidence="1">
        <name>Mn(2+)</name>
        <dbReference type="ChEBI" id="CHEBI:29035"/>
    </cofactor>
</comment>
<dbReference type="GO" id="GO:0003724">
    <property type="term" value="F:RNA helicase activity"/>
    <property type="evidence" value="ECO:0007669"/>
    <property type="project" value="InterPro"/>
</dbReference>
<evidence type="ECO:0000256" key="14">
    <source>
        <dbReference type="ARBA" id="ARBA00049360"/>
    </source>
</evidence>
<evidence type="ECO:0000256" key="5">
    <source>
        <dbReference type="ARBA" id="ARBA00022705"/>
    </source>
</evidence>
<dbReference type="GO" id="GO:0046872">
    <property type="term" value="F:metal ion binding"/>
    <property type="evidence" value="ECO:0007669"/>
    <property type="project" value="UniProtKB-KW"/>
</dbReference>
<keyword evidence="9" id="KW-0255">Endonuclease</keyword>
<dbReference type="GO" id="GO:0016787">
    <property type="term" value="F:hydrolase activity"/>
    <property type="evidence" value="ECO:0007669"/>
    <property type="project" value="UniProtKB-KW"/>
</dbReference>
<accession>A0A346BPA4</accession>
<protein>
    <submittedName>
        <fullName evidence="16">Replication-associated protein</fullName>
    </submittedName>
</protein>
<keyword evidence="8" id="KW-0547">Nucleotide-binding</keyword>
<evidence type="ECO:0000256" key="8">
    <source>
        <dbReference type="ARBA" id="ARBA00022741"/>
    </source>
</evidence>
<evidence type="ECO:0000256" key="13">
    <source>
        <dbReference type="ARBA" id="ARBA00023268"/>
    </source>
</evidence>
<evidence type="ECO:0000256" key="6">
    <source>
        <dbReference type="ARBA" id="ARBA00022722"/>
    </source>
</evidence>
<evidence type="ECO:0000256" key="4">
    <source>
        <dbReference type="ARBA" id="ARBA00022695"/>
    </source>
</evidence>
<evidence type="ECO:0000256" key="7">
    <source>
        <dbReference type="ARBA" id="ARBA00022723"/>
    </source>
</evidence>
<sequence>MSKCKRWLFTSYNVVSEPFYDEKIHEYLCFGRETCPSTNRRHLQGYVAFKNRITLAGIKKWIPGAHFERARGTPTENRDYCKKDGDFKEWGSVPTVTGRACKFGDILHLAESGNITCIKDTYPGVYLRYKATLLSSLVCNTTDLKNSCGVWLCGPPRSGKDYAVRQLDNVYMKMLNKWWDGYKNEDNVLISDIEPDHGKWIGYYIKIWCDMYAFNAEIKGGSMKIRPKKIFMTSNYKLDEVFSGEILSAVAARCNVYDYSNGCDVIVTKRMSPSPSDVFISALKEHEDGLSFTKEVLQTSSCLQEEAISSISEESSNTCIEE</sequence>
<dbReference type="InterPro" id="IPR049912">
    <property type="entry name" value="CRESS_DNA_REP"/>
</dbReference>
<comment type="catalytic activity">
    <reaction evidence="14">
        <text>ATP + H2O = ADP + phosphate + H(+)</text>
        <dbReference type="Rhea" id="RHEA:13065"/>
        <dbReference type="ChEBI" id="CHEBI:15377"/>
        <dbReference type="ChEBI" id="CHEBI:15378"/>
        <dbReference type="ChEBI" id="CHEBI:30616"/>
        <dbReference type="ChEBI" id="CHEBI:43474"/>
        <dbReference type="ChEBI" id="CHEBI:456216"/>
    </reaction>
</comment>
<keyword evidence="12" id="KW-0238">DNA-binding</keyword>
<evidence type="ECO:0000256" key="10">
    <source>
        <dbReference type="ARBA" id="ARBA00022801"/>
    </source>
</evidence>
<dbReference type="GO" id="GO:0003723">
    <property type="term" value="F:RNA binding"/>
    <property type="evidence" value="ECO:0007669"/>
    <property type="project" value="InterPro"/>
</dbReference>
<keyword evidence="5" id="KW-0235">DNA replication</keyword>
<reference evidence="16" key="1">
    <citation type="journal article" date="2018" name="PeerJ">
        <title>Virus discovery in all three major lineages of terrestrial arthropods highlights the diversity of single-stranded DNA viruses associated with invertebrates.</title>
        <authorList>
            <person name="Rosario K."/>
            <person name="Mettel K.A."/>
            <person name="Benner B.E."/>
            <person name="Johnson R."/>
            <person name="Scott C."/>
            <person name="Yusseff-Vanegas S.Z."/>
            <person name="Baker C.C."/>
            <person name="Cassill D.L."/>
            <person name="Storer C."/>
            <person name="Varsani A."/>
            <person name="Breitbart M."/>
        </authorList>
    </citation>
    <scope>NUCLEOTIDE SEQUENCE [LARGE SCALE GENOMIC DNA]</scope>
    <source>
        <strain evidence="16">PR_I0960_F8</strain>
    </source>
</reference>
<evidence type="ECO:0000313" key="16">
    <source>
        <dbReference type="EMBL" id="AXL65901.1"/>
    </source>
</evidence>
<keyword evidence="3" id="KW-0808">Transferase</keyword>
<dbReference type="KEGG" id="vg:41702564"/>
<dbReference type="GO" id="GO:0006260">
    <property type="term" value="P:DNA replication"/>
    <property type="evidence" value="ECO:0007669"/>
    <property type="project" value="UniProtKB-KW"/>
</dbReference>
<dbReference type="GeneID" id="41702564"/>
<name>A0A346BPA4_9VIRU</name>
<proteinExistence type="predicted"/>
<dbReference type="Pfam" id="PF00910">
    <property type="entry name" value="RNA_helicase"/>
    <property type="match status" value="1"/>
</dbReference>
<keyword evidence="6" id="KW-0540">Nuclease</keyword>
<keyword evidence="11" id="KW-0190">Covalent protein-DNA linkage</keyword>
<feature type="domain" description="CRESS-DNA virus Rep endonuclease" evidence="15">
    <location>
        <begin position="1"/>
        <end position="93"/>
    </location>
</feature>
<dbReference type="GO" id="GO:0004519">
    <property type="term" value="F:endonuclease activity"/>
    <property type="evidence" value="ECO:0007669"/>
    <property type="project" value="UniProtKB-KW"/>
</dbReference>
<dbReference type="PROSITE" id="PS52020">
    <property type="entry name" value="CRESS_DNA_REP"/>
    <property type="match status" value="1"/>
</dbReference>
<dbReference type="GO" id="GO:0016779">
    <property type="term" value="F:nucleotidyltransferase activity"/>
    <property type="evidence" value="ECO:0007669"/>
    <property type="project" value="UniProtKB-KW"/>
</dbReference>
<evidence type="ECO:0000256" key="12">
    <source>
        <dbReference type="ARBA" id="ARBA00023125"/>
    </source>
</evidence>
<dbReference type="Proteomes" id="UP000279621">
    <property type="component" value="Segment"/>
</dbReference>
<dbReference type="GO" id="GO:0000166">
    <property type="term" value="F:nucleotide binding"/>
    <property type="evidence" value="ECO:0007669"/>
    <property type="project" value="UniProtKB-KW"/>
</dbReference>
<keyword evidence="4" id="KW-0548">Nucleotidyltransferase</keyword>
<keyword evidence="13" id="KW-0511">Multifunctional enzyme</keyword>
<evidence type="ECO:0000256" key="9">
    <source>
        <dbReference type="ARBA" id="ARBA00022759"/>
    </source>
</evidence>